<proteinExistence type="predicted"/>
<dbReference type="NCBIfam" id="NF033503">
    <property type="entry name" value="LarB"/>
    <property type="match status" value="1"/>
</dbReference>
<dbReference type="GeneID" id="56058708"/>
<dbReference type="PANTHER" id="PTHR43064:SF1">
    <property type="entry name" value="SLL1489 PROTEIN"/>
    <property type="match status" value="1"/>
</dbReference>
<evidence type="ECO:0000259" key="1">
    <source>
        <dbReference type="SMART" id="SM01001"/>
    </source>
</evidence>
<name>A0A7D5R6V1_9ARCH</name>
<protein>
    <recommendedName>
        <fullName evidence="1">PurE domain-containing protein</fullName>
    </recommendedName>
</protein>
<feature type="domain" description="PurE" evidence="1">
    <location>
        <begin position="121"/>
        <end position="256"/>
    </location>
</feature>
<reference evidence="2 3" key="1">
    <citation type="submission" date="2018-02" db="EMBL/GenBank/DDBJ databases">
        <title>Complete genome of Nitrosopumilus cobalaminigenes HCA1.</title>
        <authorList>
            <person name="Qin W."/>
            <person name="Zheng Y."/>
            <person name="Stahl D.A."/>
        </authorList>
    </citation>
    <scope>NUCLEOTIDE SEQUENCE [LARGE SCALE GENOMIC DNA]</scope>
    <source>
        <strain evidence="2 3">HCA1</strain>
    </source>
</reference>
<dbReference type="EMBL" id="CP026993">
    <property type="protein sequence ID" value="QLH02383.1"/>
    <property type="molecule type" value="Genomic_DNA"/>
</dbReference>
<dbReference type="GO" id="GO:0016787">
    <property type="term" value="F:hydrolase activity"/>
    <property type="evidence" value="ECO:0007669"/>
    <property type="project" value="InterPro"/>
</dbReference>
<dbReference type="PANTHER" id="PTHR43064">
    <property type="entry name" value="PHOSPHORIBOSYLAMINOIMIDAZOLE CARBOXYLASE-RELATED"/>
    <property type="match status" value="1"/>
</dbReference>
<keyword evidence="3" id="KW-1185">Reference proteome</keyword>
<dbReference type="SUPFAM" id="SSF52255">
    <property type="entry name" value="N5-CAIR mutase (phosphoribosylaminoimidazole carboxylase, PurE)"/>
    <property type="match status" value="1"/>
</dbReference>
<sequence>MEIHEILESVKEGKISTNHAKKLLSLYSIEEVEGFVKIDFNRRKRRGIPEVIFAETKELDEIKKITKRTLEKTNSVIVSRIKKSDYPKILAFAKRLKVKIKTGKNSSSLLLYNKPIKFQGGKVGIMTAGTSDIGVAEEARLMCEAMNCKCITSYDVGVAGIQRVFPILKEMVNEEVDCIIVAAGMEGALATLVSTLVDIPIIGIPTSVGYGYGEKGIAALASMLQSCSLGLSVVNIDNGIAAGGIAANIANRAIKKNNLK</sequence>
<dbReference type="RefSeq" id="WP_179361213.1">
    <property type="nucleotide sequence ID" value="NZ_CP026993.1"/>
</dbReference>
<dbReference type="KEGG" id="ncl:C5F47_01790"/>
<organism evidence="2 3">
    <name type="scientific">Nitrosopumilus cobalaminigenes</name>
    <dbReference type="NCBI Taxonomy" id="1470066"/>
    <lineage>
        <taxon>Archaea</taxon>
        <taxon>Nitrososphaerota</taxon>
        <taxon>Nitrososphaeria</taxon>
        <taxon>Nitrosopumilales</taxon>
        <taxon>Nitrosopumilaceae</taxon>
        <taxon>Nitrosopumilus</taxon>
    </lineage>
</organism>
<dbReference type="Proteomes" id="UP000509771">
    <property type="component" value="Chromosome"/>
</dbReference>
<evidence type="ECO:0000313" key="2">
    <source>
        <dbReference type="EMBL" id="QLH02383.1"/>
    </source>
</evidence>
<gene>
    <name evidence="2" type="ORF">C5F47_01790</name>
</gene>
<dbReference type="InterPro" id="IPR000031">
    <property type="entry name" value="PurE_dom"/>
</dbReference>
<dbReference type="AlphaFoldDB" id="A0A7D5R6V1"/>
<dbReference type="GO" id="GO:0006189">
    <property type="term" value="P:'de novo' IMP biosynthetic process"/>
    <property type="evidence" value="ECO:0007669"/>
    <property type="project" value="InterPro"/>
</dbReference>
<accession>A0A7D5R6V1</accession>
<dbReference type="Pfam" id="PF00731">
    <property type="entry name" value="AIRC"/>
    <property type="match status" value="1"/>
</dbReference>
<dbReference type="InterPro" id="IPR039476">
    <property type="entry name" value="P2CMN_synthase_LarB"/>
</dbReference>
<dbReference type="OrthoDB" id="372165at2157"/>
<dbReference type="Gene3D" id="3.40.50.1970">
    <property type="match status" value="1"/>
</dbReference>
<evidence type="ECO:0000313" key="3">
    <source>
        <dbReference type="Proteomes" id="UP000509771"/>
    </source>
</evidence>
<dbReference type="SMART" id="SM01001">
    <property type="entry name" value="AIRC"/>
    <property type="match status" value="1"/>
</dbReference>